<feature type="region of interest" description="Disordered" evidence="1">
    <location>
        <begin position="66"/>
        <end position="98"/>
    </location>
</feature>
<dbReference type="InterPro" id="IPR007446">
    <property type="entry name" value="PilP"/>
</dbReference>
<reference evidence="3 4" key="1">
    <citation type="submission" date="2020-10" db="EMBL/GenBank/DDBJ databases">
        <title>Phylogeny of dyella-like bacteria.</title>
        <authorList>
            <person name="Fu J."/>
        </authorList>
    </citation>
    <scope>NUCLEOTIDE SEQUENCE [LARGE SCALE GENOMIC DNA]</scope>
    <source>
        <strain evidence="3 4">Gsoil3046</strain>
    </source>
</reference>
<keyword evidence="2" id="KW-0732">Signal</keyword>
<dbReference type="PROSITE" id="PS51257">
    <property type="entry name" value="PROKAR_LIPOPROTEIN"/>
    <property type="match status" value="1"/>
</dbReference>
<dbReference type="EMBL" id="JADIKM010000001">
    <property type="protein sequence ID" value="MFK2902931.1"/>
    <property type="molecule type" value="Genomic_DNA"/>
</dbReference>
<feature type="chain" id="PRO_5047346103" evidence="2">
    <location>
        <begin position="27"/>
        <end position="183"/>
    </location>
</feature>
<dbReference type="Proteomes" id="UP001620460">
    <property type="component" value="Unassembled WGS sequence"/>
</dbReference>
<protein>
    <submittedName>
        <fullName evidence="3">Pilus assembly protein PilP</fullName>
    </submittedName>
</protein>
<sequence>MSRSLAMRHSRVLRVAALCGALIALAGCTRGMSDLRDWVAKEKLKKGAPIDPLPVIRTFETFEYSDQGDRDPFSPSSAETQPSSSSAAATGPRPDENRAKQPLEMFALDSLKMVGTVGTGANTEVLIKDPGGVIHRVHKNEYMGQNYGRITAISDDHVDLVELISNGNGGWMERPASIALGEK</sequence>
<dbReference type="Gene3D" id="2.30.30.830">
    <property type="match status" value="1"/>
</dbReference>
<dbReference type="Pfam" id="PF04351">
    <property type="entry name" value="PilP"/>
    <property type="match status" value="1"/>
</dbReference>
<evidence type="ECO:0000256" key="1">
    <source>
        <dbReference type="SAM" id="MobiDB-lite"/>
    </source>
</evidence>
<feature type="compositionally biased region" description="Low complexity" evidence="1">
    <location>
        <begin position="74"/>
        <end position="90"/>
    </location>
</feature>
<name>A0ABW8JRW6_9GAMM</name>
<gene>
    <name evidence="3" type="ORF">ISP17_03075</name>
</gene>
<proteinExistence type="predicted"/>
<feature type="signal peptide" evidence="2">
    <location>
        <begin position="1"/>
        <end position="26"/>
    </location>
</feature>
<evidence type="ECO:0000313" key="4">
    <source>
        <dbReference type="Proteomes" id="UP001620460"/>
    </source>
</evidence>
<keyword evidence="4" id="KW-1185">Reference proteome</keyword>
<dbReference type="PIRSF" id="PIRSF016481">
    <property type="entry name" value="Pilus_assembly_PilP"/>
    <property type="match status" value="1"/>
</dbReference>
<comment type="caution">
    <text evidence="3">The sequence shown here is derived from an EMBL/GenBank/DDBJ whole genome shotgun (WGS) entry which is preliminary data.</text>
</comment>
<organism evidence="3 4">
    <name type="scientific">Dyella ginsengisoli</name>
    <dbReference type="NCBI Taxonomy" id="363848"/>
    <lineage>
        <taxon>Bacteria</taxon>
        <taxon>Pseudomonadati</taxon>
        <taxon>Pseudomonadota</taxon>
        <taxon>Gammaproteobacteria</taxon>
        <taxon>Lysobacterales</taxon>
        <taxon>Rhodanobacteraceae</taxon>
        <taxon>Dyella</taxon>
    </lineage>
</organism>
<evidence type="ECO:0000256" key="2">
    <source>
        <dbReference type="SAM" id="SignalP"/>
    </source>
</evidence>
<accession>A0ABW8JRW6</accession>
<evidence type="ECO:0000313" key="3">
    <source>
        <dbReference type="EMBL" id="MFK2902931.1"/>
    </source>
</evidence>